<dbReference type="AlphaFoldDB" id="A0A6P6YLT1"/>
<dbReference type="InParanoid" id="A0A6P6YLT1"/>
<name>A0A6P6YLT1_DERPT</name>
<proteinExistence type="predicted"/>
<dbReference type="RefSeq" id="XP_027206150.1">
    <property type="nucleotide sequence ID" value="XM_027350349.1"/>
</dbReference>
<dbReference type="KEGG" id="dpte:113799669"/>
<dbReference type="OrthoDB" id="6507525at2759"/>
<organism evidence="1 2">
    <name type="scientific">Dermatophagoides pteronyssinus</name>
    <name type="common">European house dust mite</name>
    <dbReference type="NCBI Taxonomy" id="6956"/>
    <lineage>
        <taxon>Eukaryota</taxon>
        <taxon>Metazoa</taxon>
        <taxon>Ecdysozoa</taxon>
        <taxon>Arthropoda</taxon>
        <taxon>Chelicerata</taxon>
        <taxon>Arachnida</taxon>
        <taxon>Acari</taxon>
        <taxon>Acariformes</taxon>
        <taxon>Sarcoptiformes</taxon>
        <taxon>Astigmata</taxon>
        <taxon>Psoroptidia</taxon>
        <taxon>Analgoidea</taxon>
        <taxon>Pyroglyphidae</taxon>
        <taxon>Dermatophagoidinae</taxon>
        <taxon>Dermatophagoides</taxon>
    </lineage>
</organism>
<sequence length="146" mass="16057">MSTIAVTSSQSLTINEEPLFDPNAFGMATLLGGLLIMGIASDLMIDSTTDWLAWSLGYFGLVLIICSLIAFTYSFIHCFQVSSNELRPLTVNNNLQQHQHHVHHFHHQFYGSSSSLSSSSSLIKQTNKKVKNSNSNGHSKSDTIVV</sequence>
<evidence type="ECO:0000313" key="1">
    <source>
        <dbReference type="Proteomes" id="UP000515146"/>
    </source>
</evidence>
<keyword evidence="1" id="KW-1185">Reference proteome</keyword>
<protein>
    <submittedName>
        <fullName evidence="2">Uncharacterized protein LOC113799669</fullName>
    </submittedName>
</protein>
<evidence type="ECO:0000313" key="2">
    <source>
        <dbReference type="RefSeq" id="XP_027206150.1"/>
    </source>
</evidence>
<reference evidence="2" key="1">
    <citation type="submission" date="2025-08" db="UniProtKB">
        <authorList>
            <consortium name="RefSeq"/>
        </authorList>
    </citation>
    <scope>IDENTIFICATION</scope>
    <source>
        <strain evidence="2">Airmid</strain>
    </source>
</reference>
<accession>A0A6P6YLT1</accession>
<gene>
    <name evidence="2" type="primary">LOC113799669</name>
</gene>
<dbReference type="Proteomes" id="UP000515146">
    <property type="component" value="Unplaced"/>
</dbReference>